<accession>C0P3A5</accession>
<evidence type="ECO:0000256" key="1">
    <source>
        <dbReference type="SAM" id="MobiDB-lite"/>
    </source>
</evidence>
<protein>
    <submittedName>
        <fullName evidence="2">Uncharacterized protein</fullName>
    </submittedName>
</protein>
<feature type="compositionally biased region" description="Basic and acidic residues" evidence="1">
    <location>
        <begin position="44"/>
        <end position="55"/>
    </location>
</feature>
<organism evidence="2">
    <name type="scientific">Zea mays</name>
    <name type="common">Maize</name>
    <dbReference type="NCBI Taxonomy" id="4577"/>
    <lineage>
        <taxon>Eukaryota</taxon>
        <taxon>Viridiplantae</taxon>
        <taxon>Streptophyta</taxon>
        <taxon>Embryophyta</taxon>
        <taxon>Tracheophyta</taxon>
        <taxon>Spermatophyta</taxon>
        <taxon>Magnoliopsida</taxon>
        <taxon>Liliopsida</taxon>
        <taxon>Poales</taxon>
        <taxon>Poaceae</taxon>
        <taxon>PACMAD clade</taxon>
        <taxon>Panicoideae</taxon>
        <taxon>Andropogonodae</taxon>
        <taxon>Andropogoneae</taxon>
        <taxon>Tripsacinae</taxon>
        <taxon>Zea</taxon>
    </lineage>
</organism>
<proteinExistence type="evidence at transcript level"/>
<dbReference type="AlphaFoldDB" id="C0P3A5"/>
<evidence type="ECO:0000313" key="2">
    <source>
        <dbReference type="EMBL" id="ACN27471.1"/>
    </source>
</evidence>
<reference evidence="2" key="1">
    <citation type="journal article" date="2009" name="PLoS Genet.">
        <title>Sequencing, mapping, and analysis of 27,455 maize full-length cDNAs.</title>
        <authorList>
            <person name="Soderlund C."/>
            <person name="Descour A."/>
            <person name="Kudrna D."/>
            <person name="Bomhoff M."/>
            <person name="Boyd L."/>
            <person name="Currie J."/>
            <person name="Angelova A."/>
            <person name="Collura K."/>
            <person name="Wissotski M."/>
            <person name="Ashley E."/>
            <person name="Morrow D."/>
            <person name="Fernandes J."/>
            <person name="Walbot V."/>
            <person name="Yu Y."/>
        </authorList>
    </citation>
    <scope>NUCLEOTIDE SEQUENCE</scope>
    <source>
        <strain evidence="2">B73</strain>
    </source>
</reference>
<name>C0P3A5_MAIZE</name>
<sequence>MHPLVNSRSIYYYVINFSSCPQNYIGFCMAGTEGDSIDSSSGTEEQKEKIVLSVS</sequence>
<feature type="region of interest" description="Disordered" evidence="1">
    <location>
        <begin position="35"/>
        <end position="55"/>
    </location>
</feature>
<dbReference type="EMBL" id="BT062774">
    <property type="protein sequence ID" value="ACN27471.1"/>
    <property type="molecule type" value="mRNA"/>
</dbReference>